<organism evidence="2 3">
    <name type="scientific">Paludisphaera mucosa</name>
    <dbReference type="NCBI Taxonomy" id="3030827"/>
    <lineage>
        <taxon>Bacteria</taxon>
        <taxon>Pseudomonadati</taxon>
        <taxon>Planctomycetota</taxon>
        <taxon>Planctomycetia</taxon>
        <taxon>Isosphaerales</taxon>
        <taxon>Isosphaeraceae</taxon>
        <taxon>Paludisphaera</taxon>
    </lineage>
</organism>
<feature type="chain" id="PRO_5046469278" evidence="1">
    <location>
        <begin position="23"/>
        <end position="332"/>
    </location>
</feature>
<reference evidence="2 3" key="1">
    <citation type="submission" date="2023-03" db="EMBL/GenBank/DDBJ databases">
        <title>Paludisphaera mucosa sp. nov. a novel planctomycete from northern fen.</title>
        <authorList>
            <person name="Ivanova A."/>
        </authorList>
    </citation>
    <scope>NUCLEOTIDE SEQUENCE [LARGE SCALE GENOMIC DNA]</scope>
    <source>
        <strain evidence="2 3">Pla2</strain>
    </source>
</reference>
<proteinExistence type="predicted"/>
<name>A0ABT6F777_9BACT</name>
<keyword evidence="1" id="KW-0732">Signal</keyword>
<dbReference type="PANTHER" id="PTHR37489">
    <property type="entry name" value="DUF3500 DOMAIN-CONTAINING PROTEIN"/>
    <property type="match status" value="1"/>
</dbReference>
<evidence type="ECO:0000313" key="3">
    <source>
        <dbReference type="Proteomes" id="UP001216907"/>
    </source>
</evidence>
<dbReference type="Pfam" id="PF12006">
    <property type="entry name" value="DUF3500"/>
    <property type="match status" value="1"/>
</dbReference>
<dbReference type="EMBL" id="JARRAG010000001">
    <property type="protein sequence ID" value="MDG3003414.1"/>
    <property type="molecule type" value="Genomic_DNA"/>
</dbReference>
<dbReference type="PANTHER" id="PTHR37489:SF1">
    <property type="entry name" value="DUF3500 DOMAIN-CONTAINING PROTEIN"/>
    <property type="match status" value="1"/>
</dbReference>
<dbReference type="Proteomes" id="UP001216907">
    <property type="component" value="Unassembled WGS sequence"/>
</dbReference>
<keyword evidence="3" id="KW-1185">Reference proteome</keyword>
<sequence>MKRLLPALVAILLASSSLNAPARGEETGTLMAETARRFLGSLDDAQRDKATFGFDDPERLNWHWIPRPRKGLPIKELASDQRVLAFALLNTGLSNRGMVTAATTMSYEEIIREEEHENGTVRNPELYFISVFGTPGEGSWGWRWEGHHLALNFTLSGDKVVSATPFMLGANPAKVASGPRKGLRNLAAIQDPIYALVASLDEGQRKAAIVSEEVPDVTTTPNAPKPPAPEALGIDIGRLNPEQHKLLGEALKAYLETFPAEIGGLIMEQLHAGGKPEAHLAWYGPIDPSKAHAFRIQGPTVLIDFNDKQNGANHIHTFFRTASGDFGLPAAK</sequence>
<dbReference type="InterPro" id="IPR021889">
    <property type="entry name" value="DUF3500"/>
</dbReference>
<protein>
    <submittedName>
        <fullName evidence="2">DUF3500 domain-containing protein</fullName>
    </submittedName>
</protein>
<accession>A0ABT6F777</accession>
<evidence type="ECO:0000256" key="1">
    <source>
        <dbReference type="SAM" id="SignalP"/>
    </source>
</evidence>
<comment type="caution">
    <text evidence="2">The sequence shown here is derived from an EMBL/GenBank/DDBJ whole genome shotgun (WGS) entry which is preliminary data.</text>
</comment>
<gene>
    <name evidence="2" type="ORF">PZE19_06525</name>
</gene>
<feature type="signal peptide" evidence="1">
    <location>
        <begin position="1"/>
        <end position="22"/>
    </location>
</feature>
<dbReference type="RefSeq" id="WP_277859765.1">
    <property type="nucleotide sequence ID" value="NZ_JARRAG010000001.1"/>
</dbReference>
<evidence type="ECO:0000313" key="2">
    <source>
        <dbReference type="EMBL" id="MDG3003414.1"/>
    </source>
</evidence>